<name>A0ABY5P246_9LACT</name>
<protein>
    <recommendedName>
        <fullName evidence="2">Antitoxin</fullName>
    </recommendedName>
</protein>
<accession>A0ABY5P246</accession>
<sequence length="113" mass="13212">MEKIHKIHGSLSSISEVKKAPMKFFSISKETKAPVYVLNNNKEVGVILDIDEYNKMTAFIEEAHQILDYTAEAIFQEKTKYRLDNDTGKRYSMEEVVGKDWDEELHLIVDEWE</sequence>
<keyword evidence="4" id="KW-1185">Reference proteome</keyword>
<dbReference type="Proteomes" id="UP001315967">
    <property type="component" value="Chromosome"/>
</dbReference>
<evidence type="ECO:0000313" key="4">
    <source>
        <dbReference type="Proteomes" id="UP001315967"/>
    </source>
</evidence>
<comment type="similarity">
    <text evidence="1 2">Belongs to the phD/YefM antitoxin family.</text>
</comment>
<dbReference type="InterPro" id="IPR006442">
    <property type="entry name" value="Antitoxin_Phd/YefM"/>
</dbReference>
<evidence type="ECO:0000256" key="1">
    <source>
        <dbReference type="ARBA" id="ARBA00009981"/>
    </source>
</evidence>
<dbReference type="RefSeq" id="WP_313792281.1">
    <property type="nucleotide sequence ID" value="NZ_CP102453.1"/>
</dbReference>
<reference evidence="3 4" key="1">
    <citation type="submission" date="2022-08" db="EMBL/GenBank/DDBJ databases">
        <title>Aerococcaceae sp. nov isolated from spoiled eye mask.</title>
        <authorList>
            <person name="Zhou G."/>
            <person name="Xie X.-B."/>
            <person name="Shi Q.-S."/>
            <person name="Wang Y.-S."/>
            <person name="Wen X."/>
            <person name="Peng H."/>
            <person name="Yang X.-J."/>
            <person name="Tao H.-B."/>
            <person name="Huang X.-M."/>
        </authorList>
    </citation>
    <scope>NUCLEOTIDE SEQUENCE [LARGE SCALE GENOMIC DNA]</scope>
    <source>
        <strain evidence="4">DM20194951</strain>
    </source>
</reference>
<dbReference type="EMBL" id="CP102453">
    <property type="protein sequence ID" value="UUX32782.1"/>
    <property type="molecule type" value="Genomic_DNA"/>
</dbReference>
<organism evidence="3 4">
    <name type="scientific">Fundicoccus culcitae</name>
    <dbReference type="NCBI Taxonomy" id="2969821"/>
    <lineage>
        <taxon>Bacteria</taxon>
        <taxon>Bacillati</taxon>
        <taxon>Bacillota</taxon>
        <taxon>Bacilli</taxon>
        <taxon>Lactobacillales</taxon>
        <taxon>Aerococcaceae</taxon>
        <taxon>Fundicoccus</taxon>
    </lineage>
</organism>
<dbReference type="SUPFAM" id="SSF143120">
    <property type="entry name" value="YefM-like"/>
    <property type="match status" value="1"/>
</dbReference>
<evidence type="ECO:0000313" key="3">
    <source>
        <dbReference type="EMBL" id="UUX32782.1"/>
    </source>
</evidence>
<gene>
    <name evidence="3" type="ORF">NRE15_07570</name>
</gene>
<evidence type="ECO:0000256" key="2">
    <source>
        <dbReference type="RuleBase" id="RU362080"/>
    </source>
</evidence>
<proteinExistence type="inferred from homology"/>
<dbReference type="Pfam" id="PF02604">
    <property type="entry name" value="PhdYeFM_antitox"/>
    <property type="match status" value="1"/>
</dbReference>
<dbReference type="InterPro" id="IPR036165">
    <property type="entry name" value="YefM-like_sf"/>
</dbReference>
<comment type="function">
    <text evidence="2">Antitoxin component of a type II toxin-antitoxin (TA) system.</text>
</comment>